<dbReference type="EMBL" id="CAJVPI010005306">
    <property type="protein sequence ID" value="CAG8673254.1"/>
    <property type="molecule type" value="Genomic_DNA"/>
</dbReference>
<gene>
    <name evidence="2" type="ORF">PBRASI_LOCUS11416</name>
</gene>
<proteinExistence type="predicted"/>
<evidence type="ECO:0000313" key="3">
    <source>
        <dbReference type="Proteomes" id="UP000789739"/>
    </source>
</evidence>
<feature type="non-terminal residue" evidence="2">
    <location>
        <position position="1"/>
    </location>
</feature>
<organism evidence="2 3">
    <name type="scientific">Paraglomus brasilianum</name>
    <dbReference type="NCBI Taxonomy" id="144538"/>
    <lineage>
        <taxon>Eukaryota</taxon>
        <taxon>Fungi</taxon>
        <taxon>Fungi incertae sedis</taxon>
        <taxon>Mucoromycota</taxon>
        <taxon>Glomeromycotina</taxon>
        <taxon>Glomeromycetes</taxon>
        <taxon>Paraglomerales</taxon>
        <taxon>Paraglomeraceae</taxon>
        <taxon>Paraglomus</taxon>
    </lineage>
</organism>
<keyword evidence="3" id="KW-1185">Reference proteome</keyword>
<dbReference type="OrthoDB" id="2411872at2759"/>
<dbReference type="PANTHER" id="PTHR34825">
    <property type="entry name" value="CONSERVED PROTEIN, WITH A WEAK D-GALACTARATE DEHYDRATASE/ALTRONATE HYDROLASE DOMAIN"/>
    <property type="match status" value="1"/>
</dbReference>
<dbReference type="Pfam" id="PF09820">
    <property type="entry name" value="AAA-ATPase_like"/>
    <property type="match status" value="1"/>
</dbReference>
<evidence type="ECO:0000313" key="2">
    <source>
        <dbReference type="EMBL" id="CAG8673254.1"/>
    </source>
</evidence>
<evidence type="ECO:0000259" key="1">
    <source>
        <dbReference type="Pfam" id="PF09820"/>
    </source>
</evidence>
<dbReference type="PANTHER" id="PTHR34825:SF1">
    <property type="entry name" value="AAA-ATPASE-LIKE DOMAIN-CONTAINING PROTEIN"/>
    <property type="match status" value="1"/>
</dbReference>
<name>A0A9N9EIK5_9GLOM</name>
<protein>
    <submittedName>
        <fullName evidence="2">5009_t:CDS:1</fullName>
    </submittedName>
</protein>
<reference evidence="2" key="1">
    <citation type="submission" date="2021-06" db="EMBL/GenBank/DDBJ databases">
        <authorList>
            <person name="Kallberg Y."/>
            <person name="Tangrot J."/>
            <person name="Rosling A."/>
        </authorList>
    </citation>
    <scope>NUCLEOTIDE SEQUENCE</scope>
    <source>
        <strain evidence="2">BR232B</strain>
    </source>
</reference>
<accession>A0A9N9EIK5</accession>
<dbReference type="Proteomes" id="UP000789739">
    <property type="component" value="Unassembled WGS sequence"/>
</dbReference>
<sequence>MPPPACECTALDIAVRVPVLKHYLDETGKKAQNGFILRSAPIRNIILIKAMIYLVAPLKPSPKRQKVIMERNSVLHKGDGLPIGDSNFENIVRENRTFLDKTFLIAEFLENNARVSLVLRPRRFGKTTNLTMLERFFAIPLHPDNEDHRKDLFKDTMLMKQHPDLFHEHFCRYPVIYLSLKGCEGFGSW</sequence>
<comment type="caution">
    <text evidence="2">The sequence shown here is derived from an EMBL/GenBank/DDBJ whole genome shotgun (WGS) entry which is preliminary data.</text>
</comment>
<dbReference type="InterPro" id="IPR018631">
    <property type="entry name" value="AAA-ATPase-like_dom"/>
</dbReference>
<feature type="domain" description="AAA-ATPase-like" evidence="1">
    <location>
        <begin position="82"/>
        <end position="182"/>
    </location>
</feature>
<dbReference type="AlphaFoldDB" id="A0A9N9EIK5"/>